<evidence type="ECO:0000313" key="3">
    <source>
        <dbReference type="RefSeq" id="XP_010925601.1"/>
    </source>
</evidence>
<proteinExistence type="predicted"/>
<dbReference type="KEGG" id="egu:105048101"/>
<dbReference type="RefSeq" id="XP_010925601.1">
    <property type="nucleotide sequence ID" value="XM_010927299.3"/>
</dbReference>
<dbReference type="PANTHER" id="PTHR33785:SF13">
    <property type="entry name" value="OS06G0550800 PROTEIN"/>
    <property type="match status" value="1"/>
</dbReference>
<feature type="compositionally biased region" description="Low complexity" evidence="1">
    <location>
        <begin position="52"/>
        <end position="61"/>
    </location>
</feature>
<accession>A0A6I9RFX1</accession>
<feature type="region of interest" description="Disordered" evidence="1">
    <location>
        <begin position="23"/>
        <end position="99"/>
    </location>
</feature>
<feature type="compositionally biased region" description="Pro residues" evidence="1">
    <location>
        <begin position="26"/>
        <end position="41"/>
    </location>
</feature>
<dbReference type="InParanoid" id="A0A6I9RFX1"/>
<dbReference type="PANTHER" id="PTHR33785">
    <property type="entry name" value="OS06G0550800 PROTEIN"/>
    <property type="match status" value="1"/>
</dbReference>
<gene>
    <name evidence="3" type="primary">LOC105048101</name>
</gene>
<evidence type="ECO:0000256" key="1">
    <source>
        <dbReference type="SAM" id="MobiDB-lite"/>
    </source>
</evidence>
<dbReference type="AlphaFoldDB" id="A0A6I9RFX1"/>
<dbReference type="Proteomes" id="UP000504607">
    <property type="component" value="Chromosome 7"/>
</dbReference>
<reference evidence="3" key="1">
    <citation type="submission" date="2025-08" db="UniProtKB">
        <authorList>
            <consortium name="RefSeq"/>
        </authorList>
    </citation>
    <scope>IDENTIFICATION</scope>
</reference>
<dbReference type="GeneID" id="105048101"/>
<name>A0A6I9RFX1_ELAGV</name>
<evidence type="ECO:0000313" key="2">
    <source>
        <dbReference type="Proteomes" id="UP000504607"/>
    </source>
</evidence>
<keyword evidence="2" id="KW-1185">Reference proteome</keyword>
<organism evidence="2 3">
    <name type="scientific">Elaeis guineensis var. tenera</name>
    <name type="common">Oil palm</name>
    <dbReference type="NCBI Taxonomy" id="51953"/>
    <lineage>
        <taxon>Eukaryota</taxon>
        <taxon>Viridiplantae</taxon>
        <taxon>Streptophyta</taxon>
        <taxon>Embryophyta</taxon>
        <taxon>Tracheophyta</taxon>
        <taxon>Spermatophyta</taxon>
        <taxon>Magnoliopsida</taxon>
        <taxon>Liliopsida</taxon>
        <taxon>Arecaceae</taxon>
        <taxon>Arecoideae</taxon>
        <taxon>Cocoseae</taxon>
        <taxon>Elaeidinae</taxon>
        <taxon>Elaeis</taxon>
    </lineage>
</organism>
<dbReference type="OrthoDB" id="1911878at2759"/>
<dbReference type="SUPFAM" id="SSF101447">
    <property type="entry name" value="Formin homology 2 domain (FH2 domain)"/>
    <property type="match status" value="1"/>
</dbReference>
<protein>
    <submittedName>
        <fullName evidence="3">WAS protein family homolog 3</fullName>
    </submittedName>
</protein>
<sequence>MEEEGKAAHVLTLFDLHWFHRQILRPHPPSPPPPPPPPPPVLDLEDAESHSSESPPAAHPSLHLRRHRRSLSDETDASAEPRIQTPKLQTILSGKEAPVEDLARRNGAIGGSGEIWTAAARRRRRGRSRGRSRVSSRSLSELEFEEVKGFMDLGFTFSDAEADPRLMSIVPGLQRLGKRAAGDGEPAEEGSSCASDVVDESAISRPYLSEAWDAQEEEEENMLRNWRIPAAADGVDLKDHLRFWAHAVASTVR</sequence>
<dbReference type="FunCoup" id="A0A6I9RFX1">
    <property type="interactions" value="913"/>
</dbReference>